<evidence type="ECO:0000259" key="4">
    <source>
        <dbReference type="Pfam" id="PF02784"/>
    </source>
</evidence>
<dbReference type="RefSeq" id="WP_020952843.1">
    <property type="nucleotide sequence ID" value="NC_022043.1"/>
</dbReference>
<protein>
    <submittedName>
        <fullName evidence="5">Diaminopimelate decarboxylase</fullName>
        <ecNumber evidence="5">4.1.1.20</ecNumber>
    </submittedName>
</protein>
<feature type="domain" description="Orn/DAP/Arg decarboxylase 2 N-terminal" evidence="4">
    <location>
        <begin position="37"/>
        <end position="285"/>
    </location>
</feature>
<dbReference type="EC" id="4.1.1.20" evidence="5"/>
<dbReference type="SUPFAM" id="SSF50621">
    <property type="entry name" value="Alanine racemase C-terminal domain-like"/>
    <property type="match status" value="1"/>
</dbReference>
<keyword evidence="2 3" id="KW-0663">Pyridoxal phosphate</keyword>
<evidence type="ECO:0000313" key="5">
    <source>
        <dbReference type="EMBL" id="AGT11071.1"/>
    </source>
</evidence>
<comment type="cofactor">
    <cofactor evidence="1 3">
        <name>pyridoxal 5'-phosphate</name>
        <dbReference type="ChEBI" id="CHEBI:597326"/>
    </cofactor>
</comment>
<dbReference type="PANTHER" id="PTHR43727:SF2">
    <property type="entry name" value="GROUP IV DECARBOXYLASE"/>
    <property type="match status" value="1"/>
</dbReference>
<organism evidence="5 6">
    <name type="scientific">Paracoccus aminophilus JCM 7686</name>
    <dbReference type="NCBI Taxonomy" id="1367847"/>
    <lineage>
        <taxon>Bacteria</taxon>
        <taxon>Pseudomonadati</taxon>
        <taxon>Pseudomonadota</taxon>
        <taxon>Alphaproteobacteria</taxon>
        <taxon>Rhodobacterales</taxon>
        <taxon>Paracoccaceae</taxon>
        <taxon>Paracoccus</taxon>
    </lineage>
</organism>
<accession>S5Z0X4</accession>
<keyword evidence="6" id="KW-1185">Reference proteome</keyword>
<evidence type="ECO:0000313" key="6">
    <source>
        <dbReference type="Proteomes" id="UP000015480"/>
    </source>
</evidence>
<dbReference type="Gene3D" id="2.40.37.10">
    <property type="entry name" value="Lyase, Ornithine Decarboxylase, Chain A, domain 1"/>
    <property type="match status" value="1"/>
</dbReference>
<dbReference type="Pfam" id="PF02784">
    <property type="entry name" value="Orn_Arg_deC_N"/>
    <property type="match status" value="1"/>
</dbReference>
<dbReference type="PATRIC" id="fig|1367847.3.peg.4029"/>
<dbReference type="HOGENOM" id="CLU_026444_0_3_5"/>
<dbReference type="EMBL" id="CP006653">
    <property type="protein sequence ID" value="AGT11071.1"/>
    <property type="molecule type" value="Genomic_DNA"/>
</dbReference>
<dbReference type="GO" id="GO:0006596">
    <property type="term" value="P:polyamine biosynthetic process"/>
    <property type="evidence" value="ECO:0007669"/>
    <property type="project" value="InterPro"/>
</dbReference>
<dbReference type="InterPro" id="IPR022644">
    <property type="entry name" value="De-COase2_N"/>
</dbReference>
<dbReference type="Gene3D" id="3.20.20.10">
    <property type="entry name" value="Alanine racemase"/>
    <property type="match status" value="1"/>
</dbReference>
<keyword evidence="5" id="KW-0456">Lyase</keyword>
<dbReference type="PRINTS" id="PR01182">
    <property type="entry name" value="ORNDCRBXLASE"/>
</dbReference>
<dbReference type="SUPFAM" id="SSF51419">
    <property type="entry name" value="PLP-binding barrel"/>
    <property type="match status" value="1"/>
</dbReference>
<evidence type="ECO:0000256" key="2">
    <source>
        <dbReference type="ARBA" id="ARBA00022898"/>
    </source>
</evidence>
<geneLocation type="plasmid" evidence="5 6">
    <name>pAMI5</name>
</geneLocation>
<gene>
    <name evidence="5" type="ORF">JCM7686_pAMI5p005</name>
</gene>
<feature type="active site" description="Proton donor" evidence="3">
    <location>
        <position position="356"/>
    </location>
</feature>
<evidence type="ECO:0000256" key="1">
    <source>
        <dbReference type="ARBA" id="ARBA00001933"/>
    </source>
</evidence>
<reference evidence="5 6" key="1">
    <citation type="journal article" date="2014" name="BMC Genomics">
        <title>Architecture and functions of a multipartite genome of the methylotrophic bacterium Paracoccus aminophilus JCM 7686, containing primary and secondary chromids.</title>
        <authorList>
            <person name="Dziewit L."/>
            <person name="Czarnecki J."/>
            <person name="Wibberg D."/>
            <person name="Radlinska M."/>
            <person name="Mrozek P."/>
            <person name="Szymczak M."/>
            <person name="Schluter A."/>
            <person name="Puhler A."/>
            <person name="Bartosik D."/>
        </authorList>
    </citation>
    <scope>NUCLEOTIDE SEQUENCE [LARGE SCALE GENOMIC DNA]</scope>
    <source>
        <strain evidence="5">JCM 7686</strain>
        <plasmid evidence="6">Plasmid pAMI5</plasmid>
    </source>
</reference>
<proteinExistence type="predicted"/>
<feature type="modified residue" description="N6-(pyridoxal phosphate)lysine" evidence="3">
    <location>
        <position position="58"/>
    </location>
</feature>
<dbReference type="OrthoDB" id="9802241at2"/>
<name>S5Z0X4_PARAH</name>
<dbReference type="InterPro" id="IPR000183">
    <property type="entry name" value="Orn/DAP/Arg_de-COase"/>
</dbReference>
<dbReference type="PRINTS" id="PR01179">
    <property type="entry name" value="ODADCRBXLASE"/>
</dbReference>
<sequence>MSAHSSNQIGPDRDAELQTVAATFGTPAYVYFTDVLAARLARLKAAFAGRFDISYAVKSNPNPALLGWMRDRLETLDISSGGELSLAQRAGWPPERISFTGPAKRESELRAAISAGIGELVLESLREARLANQIALAIGKVQPVLLRLGPDRVPKGFGDQMAGRPSPFGIDIEAAPEVIPETLSLPGLRVIGLHIYSGTQSLKADAICENWRGFITIFREICARYDLTPERLIFGAGLGIPYHPGDQELDLEAIAEVINPDLDALKTDPRFGETRLALELGRYLTGPAGVFLTQVLATKHSRGRDIALCDGGLNANLAATGNFGMVLRRNYILRRVGGDDAGSRPIGPVDIAGPLCTSIDRLGTGVELPRLDEGDLVVIQNCGAYGPSASPINFISHPWPNEVLVTETGMQDANWLGQQPER</sequence>
<dbReference type="GO" id="GO:0009089">
    <property type="term" value="P:lysine biosynthetic process via diaminopimelate"/>
    <property type="evidence" value="ECO:0007669"/>
    <property type="project" value="TreeGrafter"/>
</dbReference>
<dbReference type="InterPro" id="IPR029066">
    <property type="entry name" value="PLP-binding_barrel"/>
</dbReference>
<dbReference type="PANTHER" id="PTHR43727">
    <property type="entry name" value="DIAMINOPIMELATE DECARBOXYLASE"/>
    <property type="match status" value="1"/>
</dbReference>
<dbReference type="InterPro" id="IPR009006">
    <property type="entry name" value="Ala_racemase/Decarboxylase_C"/>
</dbReference>
<dbReference type="GO" id="GO:0008836">
    <property type="term" value="F:diaminopimelate decarboxylase activity"/>
    <property type="evidence" value="ECO:0007669"/>
    <property type="project" value="UniProtKB-EC"/>
</dbReference>
<dbReference type="AlphaFoldDB" id="S5Z0X4"/>
<dbReference type="Proteomes" id="UP000015480">
    <property type="component" value="Plasmid pAMI5"/>
</dbReference>
<evidence type="ECO:0000256" key="3">
    <source>
        <dbReference type="PIRSR" id="PIRSR600183-50"/>
    </source>
</evidence>
<dbReference type="CDD" id="cd06839">
    <property type="entry name" value="PLPDE_III_Btrk_like"/>
    <property type="match status" value="1"/>
</dbReference>
<dbReference type="KEGG" id="pami:JCM7686_pAMI5p005"/>
<dbReference type="InterPro" id="IPR002433">
    <property type="entry name" value="Orn_de-COase"/>
</dbReference>
<keyword evidence="5" id="KW-0614">Plasmid</keyword>